<reference evidence="2 3" key="1">
    <citation type="submission" date="2019-11" db="EMBL/GenBank/DDBJ databases">
        <title>Epiphytic Pseudomonas syringae from cherry orchards.</title>
        <authorList>
            <person name="Hulin M.T."/>
        </authorList>
    </citation>
    <scope>NUCLEOTIDE SEQUENCE [LARGE SCALE GENOMIC DNA]</scope>
    <source>
        <strain evidence="2 3">PA-6-3B</strain>
    </source>
</reference>
<feature type="region of interest" description="Disordered" evidence="1">
    <location>
        <begin position="1"/>
        <end position="22"/>
    </location>
</feature>
<keyword evidence="3" id="KW-1185">Reference proteome</keyword>
<dbReference type="Proteomes" id="UP000814074">
    <property type="component" value="Unassembled WGS sequence"/>
</dbReference>
<sequence>MEISATDLLTSAPILPNDDSTNRQQALNADDEKLEALKGNVTNAPLEQPSGAQENPVSSSLQNPVNIVWRSLMLDP</sequence>
<feature type="region of interest" description="Disordered" evidence="1">
    <location>
        <begin position="43"/>
        <end position="62"/>
    </location>
</feature>
<dbReference type="EMBL" id="WKDU01000072">
    <property type="protein sequence ID" value="MCF5156560.1"/>
    <property type="molecule type" value="Genomic_DNA"/>
</dbReference>
<proteinExistence type="predicted"/>
<evidence type="ECO:0000256" key="1">
    <source>
        <dbReference type="SAM" id="MobiDB-lite"/>
    </source>
</evidence>
<accession>A0ABS9FYS4</accession>
<comment type="caution">
    <text evidence="2">The sequence shown here is derived from an EMBL/GenBank/DDBJ whole genome shotgun (WGS) entry which is preliminary data.</text>
</comment>
<gene>
    <name evidence="2" type="ORF">GIW47_28655</name>
</gene>
<evidence type="ECO:0000313" key="3">
    <source>
        <dbReference type="Proteomes" id="UP000814074"/>
    </source>
</evidence>
<evidence type="ECO:0000313" key="2">
    <source>
        <dbReference type="EMBL" id="MCF5156560.1"/>
    </source>
</evidence>
<organism evidence="2 3">
    <name type="scientific">Pseudomonas lactis</name>
    <dbReference type="NCBI Taxonomy" id="1615674"/>
    <lineage>
        <taxon>Bacteria</taxon>
        <taxon>Pseudomonadati</taxon>
        <taxon>Pseudomonadota</taxon>
        <taxon>Gammaproteobacteria</taxon>
        <taxon>Pseudomonadales</taxon>
        <taxon>Pseudomonadaceae</taxon>
        <taxon>Pseudomonas</taxon>
    </lineage>
</organism>
<protein>
    <submittedName>
        <fullName evidence="2">Uncharacterized protein</fullName>
    </submittedName>
</protein>
<name>A0ABS9FYS4_9PSED</name>
<dbReference type="RefSeq" id="WP_144420576.1">
    <property type="nucleotide sequence ID" value="NZ_JAEHTJ010000003.1"/>
</dbReference>